<keyword evidence="2" id="KW-0819">tRNA processing</keyword>
<proteinExistence type="inferred from homology"/>
<evidence type="ECO:0000259" key="4">
    <source>
        <dbReference type="Pfam" id="PF25151"/>
    </source>
</evidence>
<sequence length="1663" mass="183314">MSSEYSTEAKVQQHHLTSKAAAMDASTYQRLVDGAATVQDAVNKMRQAAPRAAAIVEREIKSFLQATIPEHRVRCISQITGILRESEFFDKRDTAECALFLQKFAVNFVFPLLLHSSVRYLHRALATLLRTVYVMSEELEAVFCNCFVSTHLQPWIQGTNRPTLLSRHDPSNPLQLKDVIMNWVNCIDGTACVAIPIFPAVFARTFGDVVPLLGDSLCWMVDNACRRSSHAASVPTCGDVLLGEDLSYVRYGIRVVTTYIHKFLYLLEEQVCNGEDGELAVVKQDLCRLLSPSLSMLSLNVFPKDVLNGAGLLVSSLLTLRTCDGSLLLDVCRCCVTSDSPEEEGSVPHIRRGDNGAMRQMEGRVRDLVDLLCSDNPQRDVLQRPSLREALHETFSSFTSNGHFAFMKGLLSHLSTPLHNSISSLGVLLRPTMPLVGGCSSSSSASSRGAMVTVYDVIIPTAKSYCSALHVPDTRFMAIQTIDSVIHHLSSVFTCIADLLEAPGRVTTPKGVKALRKGLRSTHKPRTLTEAERQELSVLFTDTTALNRALSEATEVIMGMWDDSTQHVAGPLYGAYSEVLAVHAALKRCRALIPENSGAQLEMQNELDMVETLHAILLLPNERRGKYHALLALLDVVEVPQLIVELRRYYTQQKDRHHSDRNASGTKEEVSEVEALREFVRMLLSGAVNPKVGSAAGEVFAKAANRVRLSCDAVAGTDSLFVEGVIEPLIKSMLFSGYAAPQHFDDAARISNIVTHMISPCLKYHDSYLPILITRLLSMVASERYHCRVNQCVVEIIRRAQVAGRDVSKYIQPGSDCFRAILTSLQSVVSEHRFTALGLCVLSMRKAEPVQHWQCRLVEWYISANMHSGGDSAAMRNLLEMYKKWTRRLIDSCASYNNKMRRKADDCETNENYMCIVTEHCARTVHYIEPHIGTSAEWCYNLSLERRVTAMLIYSRLLVSTVEFLSESRMTELSESLFPESLVEGLLLCLSSGWVKARSCAFNILELYATYAPTVLFSERYLGGPEVAIKSKKESANALTYKKAEGEVLKYLLATCLTPVAKEAAVKHPAEECRRRLGVFEVELAVLNGQFEELQKLDAEGVCNFIKNNPFHGSLSLCSALLSDACAVDCGAEVLCKACHIFLRCCSSALQVCSLLVGGESLASSNGSEVNVDCRGHAFDKGKPHGETEMRTVVNNAWLCIRTASAAVERVVRLVKIERLSLEYISGACYALVETLLRTKHNGVMRAVREALKAVCAVLLRSREAKYHMLPQEILDFLLGPDGVTSPSVARMLRRSQGLPHALLSVLEAEDPGAPAALFPRAIKALLKVATVSKKVDGAIGLVISRDDDQRTSEPVDEEVCRSQRSNSLNVLKFIFENKAFASRSVGYLEDAFWIAASGFDDPSWGIRNSSLMLFSAVLPRFVGEHPSTGGVGVNTSLHDIAMRAPRAVAFAYEELVKSSTNPLPSLGVFPLLQMLSMLVPDPPHLITKTTVTLAKEKGKDEPNSLHIIDAILCCGSSRNLMIRSACSVALTSLVSPPRIEEIFLRFRSLFADPSTKTNTLHGALLHIQQFHTYYVGTLRRHLRSRALNSSLTPSVKQLVSRLTLESVSSNCGNLNMLRVCLHCPAVAATFLSVGSDVLFSFTSSFINEKEEIGSSVGDSLLS</sequence>
<dbReference type="EMBL" id="HE575322">
    <property type="protein sequence ID" value="CCC93092.1"/>
    <property type="molecule type" value="Genomic_DNA"/>
</dbReference>
<evidence type="ECO:0000256" key="2">
    <source>
        <dbReference type="ARBA" id="ARBA00022694"/>
    </source>
</evidence>
<dbReference type="PANTHER" id="PTHR14387:SF0">
    <property type="entry name" value="DUF2428 DOMAIN-CONTAINING PROTEIN"/>
    <property type="match status" value="1"/>
</dbReference>
<comment type="similarity">
    <text evidence="1">Belongs to the THADA family.</text>
</comment>
<protein>
    <submittedName>
        <fullName evidence="5">Uncharacterized protein TCIL3000_9_4960</fullName>
    </submittedName>
</protein>
<dbReference type="InterPro" id="IPR056842">
    <property type="entry name" value="THADA-like_TPR_C"/>
</dbReference>
<feature type="domain" description="DUF2428" evidence="3">
    <location>
        <begin position="1143"/>
        <end position="1405"/>
    </location>
</feature>
<evidence type="ECO:0000259" key="3">
    <source>
        <dbReference type="Pfam" id="PF10350"/>
    </source>
</evidence>
<dbReference type="InterPro" id="IPR019442">
    <property type="entry name" value="THADA/TRM732_DUF2428"/>
</dbReference>
<dbReference type="GO" id="GO:0030488">
    <property type="term" value="P:tRNA methylation"/>
    <property type="evidence" value="ECO:0007669"/>
    <property type="project" value="TreeGrafter"/>
</dbReference>
<dbReference type="InterPro" id="IPR016024">
    <property type="entry name" value="ARM-type_fold"/>
</dbReference>
<organism evidence="5">
    <name type="scientific">Trypanosoma congolense (strain IL3000)</name>
    <dbReference type="NCBI Taxonomy" id="1068625"/>
    <lineage>
        <taxon>Eukaryota</taxon>
        <taxon>Discoba</taxon>
        <taxon>Euglenozoa</taxon>
        <taxon>Kinetoplastea</taxon>
        <taxon>Metakinetoplastina</taxon>
        <taxon>Trypanosomatida</taxon>
        <taxon>Trypanosomatidae</taxon>
        <taxon>Trypanosoma</taxon>
        <taxon>Nannomonas</taxon>
    </lineage>
</organism>
<dbReference type="PANTHER" id="PTHR14387">
    <property type="entry name" value="THADA/DEATH RECEPTOR INTERACTING PROTEIN"/>
    <property type="match status" value="1"/>
</dbReference>
<dbReference type="GO" id="GO:0005829">
    <property type="term" value="C:cytosol"/>
    <property type="evidence" value="ECO:0007669"/>
    <property type="project" value="TreeGrafter"/>
</dbReference>
<gene>
    <name evidence="5" type="ORF">TCIL3000_9_4960</name>
</gene>
<evidence type="ECO:0000313" key="5">
    <source>
        <dbReference type="EMBL" id="CCC93092.1"/>
    </source>
</evidence>
<accession>G0UUM8</accession>
<dbReference type="VEuPathDB" id="TriTrypDB:TcIL3000_9_4960"/>
<dbReference type="SUPFAM" id="SSF48371">
    <property type="entry name" value="ARM repeat"/>
    <property type="match status" value="2"/>
</dbReference>
<reference evidence="5" key="1">
    <citation type="journal article" date="2012" name="Proc. Natl. Acad. Sci. U.S.A.">
        <title>Antigenic diversity is generated by distinct evolutionary mechanisms in African trypanosome species.</title>
        <authorList>
            <person name="Jackson A.P."/>
            <person name="Berry A."/>
            <person name="Aslett M."/>
            <person name="Allison H.C."/>
            <person name="Burton P."/>
            <person name="Vavrova-Anderson J."/>
            <person name="Brown R."/>
            <person name="Browne H."/>
            <person name="Corton N."/>
            <person name="Hauser H."/>
            <person name="Gamble J."/>
            <person name="Gilderthorp R."/>
            <person name="Marcello L."/>
            <person name="McQuillan J."/>
            <person name="Otto T.D."/>
            <person name="Quail M.A."/>
            <person name="Sanders M.J."/>
            <person name="van Tonder A."/>
            <person name="Ginger M.L."/>
            <person name="Field M.C."/>
            <person name="Barry J.D."/>
            <person name="Hertz-Fowler C."/>
            <person name="Berriman M."/>
        </authorList>
    </citation>
    <scope>NUCLEOTIDE SEQUENCE</scope>
    <source>
        <strain evidence="5">IL3000</strain>
    </source>
</reference>
<dbReference type="InterPro" id="IPR051954">
    <property type="entry name" value="tRNA_methyltransferase_THADA"/>
</dbReference>
<feature type="non-terminal residue" evidence="5">
    <location>
        <position position="1663"/>
    </location>
</feature>
<name>G0UUM8_TRYCI</name>
<feature type="domain" description="tRNA (32-2'-O)-methyltransferase regulator THADA-like C-terminal TPR repeats region" evidence="4">
    <location>
        <begin position="1408"/>
        <end position="1570"/>
    </location>
</feature>
<dbReference type="Pfam" id="PF25151">
    <property type="entry name" value="TPR_Trm732_C"/>
    <property type="match status" value="1"/>
</dbReference>
<dbReference type="Pfam" id="PF10350">
    <property type="entry name" value="DUF2428"/>
    <property type="match status" value="1"/>
</dbReference>
<evidence type="ECO:0000256" key="1">
    <source>
        <dbReference type="ARBA" id="ARBA00010409"/>
    </source>
</evidence>